<comment type="caution">
    <text evidence="1">The sequence shown here is derived from an EMBL/GenBank/DDBJ whole genome shotgun (WGS) entry which is preliminary data.</text>
</comment>
<dbReference type="Proteomes" id="UP001055247">
    <property type="component" value="Unassembled WGS sequence"/>
</dbReference>
<gene>
    <name evidence="1" type="ORF">BHAOGJBA_4670</name>
</gene>
<evidence type="ECO:0000313" key="2">
    <source>
        <dbReference type="Proteomes" id="UP001055247"/>
    </source>
</evidence>
<reference evidence="1" key="2">
    <citation type="submission" date="2021-08" db="EMBL/GenBank/DDBJ databases">
        <authorList>
            <person name="Tani A."/>
            <person name="Ola A."/>
            <person name="Ogura Y."/>
            <person name="Katsura K."/>
            <person name="Hayashi T."/>
        </authorList>
    </citation>
    <scope>NUCLEOTIDE SEQUENCE</scope>
    <source>
        <strain evidence="1">DSM 16372</strain>
    </source>
</reference>
<keyword evidence="2" id="KW-1185">Reference proteome</keyword>
<dbReference type="AlphaFoldDB" id="A0AAV4ZSQ3"/>
<reference evidence="1" key="1">
    <citation type="journal article" date="2016" name="Front. Microbiol.">
        <title>Genome Sequence of the Piezophilic, Mesophilic Sulfate-Reducing Bacterium Desulfovibrio indicus J2T.</title>
        <authorList>
            <person name="Cao J."/>
            <person name="Maignien L."/>
            <person name="Shao Z."/>
            <person name="Alain K."/>
            <person name="Jebbar M."/>
        </authorList>
    </citation>
    <scope>NUCLEOTIDE SEQUENCE</scope>
    <source>
        <strain evidence="1">DSM 16372</strain>
    </source>
</reference>
<evidence type="ECO:0000313" key="1">
    <source>
        <dbReference type="EMBL" id="GJD91123.1"/>
    </source>
</evidence>
<sequence length="36" mass="3615">MTSLKARLTAAVAAGLTAAVALTAYAQTLALPTHFV</sequence>
<organism evidence="1 2">
    <name type="scientific">Methylobacterium hispanicum</name>
    <dbReference type="NCBI Taxonomy" id="270350"/>
    <lineage>
        <taxon>Bacteria</taxon>
        <taxon>Pseudomonadati</taxon>
        <taxon>Pseudomonadota</taxon>
        <taxon>Alphaproteobacteria</taxon>
        <taxon>Hyphomicrobiales</taxon>
        <taxon>Methylobacteriaceae</taxon>
        <taxon>Methylobacterium</taxon>
    </lineage>
</organism>
<proteinExistence type="predicted"/>
<accession>A0AAV4ZSQ3</accession>
<protein>
    <submittedName>
        <fullName evidence="1">Uncharacterized protein</fullName>
    </submittedName>
</protein>
<dbReference type="EMBL" id="BPQO01000024">
    <property type="protein sequence ID" value="GJD91123.1"/>
    <property type="molecule type" value="Genomic_DNA"/>
</dbReference>
<name>A0AAV4ZSQ3_9HYPH</name>